<feature type="non-terminal residue" evidence="1">
    <location>
        <position position="126"/>
    </location>
</feature>
<name>A0ACA9NJH9_9GLOM</name>
<evidence type="ECO:0000313" key="1">
    <source>
        <dbReference type="EMBL" id="CAG8659768.1"/>
    </source>
</evidence>
<organism evidence="1 2">
    <name type="scientific">Scutellospora calospora</name>
    <dbReference type="NCBI Taxonomy" id="85575"/>
    <lineage>
        <taxon>Eukaryota</taxon>
        <taxon>Fungi</taxon>
        <taxon>Fungi incertae sedis</taxon>
        <taxon>Mucoromycota</taxon>
        <taxon>Glomeromycotina</taxon>
        <taxon>Glomeromycetes</taxon>
        <taxon>Diversisporales</taxon>
        <taxon>Gigasporaceae</taxon>
        <taxon>Scutellospora</taxon>
    </lineage>
</organism>
<gene>
    <name evidence="1" type="ORF">SCALOS_LOCUS8984</name>
</gene>
<dbReference type="EMBL" id="CAJVPM010025895">
    <property type="protein sequence ID" value="CAG8659768.1"/>
    <property type="molecule type" value="Genomic_DNA"/>
</dbReference>
<comment type="caution">
    <text evidence="1">The sequence shown here is derived from an EMBL/GenBank/DDBJ whole genome shotgun (WGS) entry which is preliminary data.</text>
</comment>
<accession>A0ACA9NJH9</accession>
<reference evidence="1" key="1">
    <citation type="submission" date="2021-06" db="EMBL/GenBank/DDBJ databases">
        <authorList>
            <person name="Kallberg Y."/>
            <person name="Tangrot J."/>
            <person name="Rosling A."/>
        </authorList>
    </citation>
    <scope>NUCLEOTIDE SEQUENCE</scope>
    <source>
        <strain evidence="1">AU212A</strain>
    </source>
</reference>
<feature type="non-terminal residue" evidence="1">
    <location>
        <position position="1"/>
    </location>
</feature>
<protein>
    <submittedName>
        <fullName evidence="1">5875_t:CDS:1</fullName>
    </submittedName>
</protein>
<proteinExistence type="predicted"/>
<sequence>PNDTEISDVIDINAFISKLIESEFKRELNKFIDSKDGCSSNLIFLSLVDQKINRVFLERYNFSNEFIMFIDKCKTIAFDKDNRTKFTNNILNDIQSIRSKLDDNENNKKTLIKHLDNLSEICDLVQ</sequence>
<evidence type="ECO:0000313" key="2">
    <source>
        <dbReference type="Proteomes" id="UP000789860"/>
    </source>
</evidence>
<keyword evidence="2" id="KW-1185">Reference proteome</keyword>
<dbReference type="Proteomes" id="UP000789860">
    <property type="component" value="Unassembled WGS sequence"/>
</dbReference>